<keyword evidence="3" id="KW-1185">Reference proteome</keyword>
<dbReference type="InterPro" id="IPR016181">
    <property type="entry name" value="Acyl_CoA_acyltransferase"/>
</dbReference>
<sequence>MSITVVQGEEKDLPVVARLFAKAFHDDPVIAAMIPGQRDRLRRLTRMFLAELRTGAMAGGAVDLAYSEQDDRMVGAAAWESPDHKVPSWAKLRELPRAISAVGLRHLPQTIKLLDIFARSRPGEPHWYLVDIAVGEKARGLGAGTMLLRHRLEAVDSAGLPSYLEATTPASQRLYERFGFTVREPLHMVESGYPVTMYRPVPAS</sequence>
<evidence type="ECO:0000313" key="3">
    <source>
        <dbReference type="Proteomes" id="UP000678513"/>
    </source>
</evidence>
<dbReference type="PROSITE" id="PS51186">
    <property type="entry name" value="GNAT"/>
    <property type="match status" value="1"/>
</dbReference>
<feature type="domain" description="N-acetyltransferase" evidence="1">
    <location>
        <begin position="3"/>
        <end position="202"/>
    </location>
</feature>
<evidence type="ECO:0000313" key="2">
    <source>
        <dbReference type="EMBL" id="QUC09368.1"/>
    </source>
</evidence>
<dbReference type="RefSeq" id="WP_212326833.1">
    <property type="nucleotide sequence ID" value="NZ_AP024463.1"/>
</dbReference>
<dbReference type="Proteomes" id="UP000678513">
    <property type="component" value="Chromosome"/>
</dbReference>
<dbReference type="SUPFAM" id="SSF55729">
    <property type="entry name" value="Acyl-CoA N-acyltransferases (Nat)"/>
    <property type="match status" value="1"/>
</dbReference>
<dbReference type="PANTHER" id="PTHR42791:SF1">
    <property type="entry name" value="N-ACETYLTRANSFERASE DOMAIN-CONTAINING PROTEIN"/>
    <property type="match status" value="1"/>
</dbReference>
<name>A0ABX7Y9U6_9ACTN</name>
<gene>
    <name evidence="2" type="ORF">J5A65_06570</name>
</gene>
<proteinExistence type="predicted"/>
<dbReference type="Pfam" id="PF00583">
    <property type="entry name" value="Acetyltransf_1"/>
    <property type="match status" value="1"/>
</dbReference>
<evidence type="ECO:0000259" key="1">
    <source>
        <dbReference type="PROSITE" id="PS51186"/>
    </source>
</evidence>
<dbReference type="InterPro" id="IPR052523">
    <property type="entry name" value="Trichothecene_AcTrans"/>
</dbReference>
<reference evidence="2 3" key="1">
    <citation type="submission" date="2021-03" db="EMBL/GenBank/DDBJ databases">
        <title>Human Oral Microbial Genomes.</title>
        <authorList>
            <person name="Johnston C.D."/>
            <person name="Chen T."/>
            <person name="Dewhirst F.E."/>
        </authorList>
    </citation>
    <scope>NUCLEOTIDE SEQUENCE [LARGE SCALE GENOMIC DNA]</scope>
    <source>
        <strain evidence="2 3">DSMZ 100122</strain>
    </source>
</reference>
<protein>
    <submittedName>
        <fullName evidence="2">GNAT family N-acetyltransferase</fullName>
    </submittedName>
</protein>
<dbReference type="CDD" id="cd04301">
    <property type="entry name" value="NAT_SF"/>
    <property type="match status" value="1"/>
</dbReference>
<dbReference type="PANTHER" id="PTHR42791">
    <property type="entry name" value="GNAT FAMILY ACETYLTRANSFERASE"/>
    <property type="match status" value="1"/>
</dbReference>
<accession>A0ABX7Y9U6</accession>
<dbReference type="InterPro" id="IPR000182">
    <property type="entry name" value="GNAT_dom"/>
</dbReference>
<organism evidence="2 3">
    <name type="scientific">Arachnia rubra</name>
    <dbReference type="NCBI Taxonomy" id="1547448"/>
    <lineage>
        <taxon>Bacteria</taxon>
        <taxon>Bacillati</taxon>
        <taxon>Actinomycetota</taxon>
        <taxon>Actinomycetes</taxon>
        <taxon>Propionibacteriales</taxon>
        <taxon>Propionibacteriaceae</taxon>
        <taxon>Arachnia</taxon>
    </lineage>
</organism>
<dbReference type="EMBL" id="CP072384">
    <property type="protein sequence ID" value="QUC09368.1"/>
    <property type="molecule type" value="Genomic_DNA"/>
</dbReference>
<dbReference type="Gene3D" id="3.40.630.30">
    <property type="match status" value="1"/>
</dbReference>